<dbReference type="HOGENOM" id="CLU_008023_0_3_4"/>
<keyword evidence="12" id="KW-1185">Reference proteome</keyword>
<comment type="pathway">
    <text evidence="3 9">Cofactor biosynthesis; tetrahydrofolate biosynthesis; 7,8-dihydrofolate from 2-amino-4-hydroxy-6-hydroxymethyl-7,8-dihydropteridine diphosphate and 4-aminobenzoate: step 1/2.</text>
</comment>
<evidence type="ECO:0000256" key="6">
    <source>
        <dbReference type="ARBA" id="ARBA00022723"/>
    </source>
</evidence>
<dbReference type="PROSITE" id="PS00793">
    <property type="entry name" value="DHPS_2"/>
    <property type="match status" value="1"/>
</dbReference>
<dbReference type="InterPro" id="IPR006390">
    <property type="entry name" value="DHP_synth_dom"/>
</dbReference>
<evidence type="ECO:0000256" key="4">
    <source>
        <dbReference type="ARBA" id="ARBA00012458"/>
    </source>
</evidence>
<evidence type="ECO:0000256" key="2">
    <source>
        <dbReference type="ARBA" id="ARBA00001946"/>
    </source>
</evidence>
<dbReference type="CDD" id="cd00739">
    <property type="entry name" value="DHPS"/>
    <property type="match status" value="1"/>
</dbReference>
<dbReference type="NCBIfam" id="TIGR01496">
    <property type="entry name" value="DHPS"/>
    <property type="match status" value="1"/>
</dbReference>
<name>E7RXA5_9BURK</name>
<evidence type="ECO:0000256" key="8">
    <source>
        <dbReference type="ARBA" id="ARBA00022909"/>
    </source>
</evidence>
<accession>E7RXA5</accession>
<dbReference type="PANTHER" id="PTHR20941:SF1">
    <property type="entry name" value="FOLIC ACID SYNTHESIS PROTEIN FOL1"/>
    <property type="match status" value="1"/>
</dbReference>
<dbReference type="GO" id="GO:0046654">
    <property type="term" value="P:tetrahydrofolate biosynthetic process"/>
    <property type="evidence" value="ECO:0007669"/>
    <property type="project" value="UniProtKB-UniPathway"/>
</dbReference>
<comment type="catalytic activity">
    <reaction evidence="1">
        <text>(7,8-dihydropterin-6-yl)methyl diphosphate + 4-aminobenzoate = 7,8-dihydropteroate + diphosphate</text>
        <dbReference type="Rhea" id="RHEA:19949"/>
        <dbReference type="ChEBI" id="CHEBI:17836"/>
        <dbReference type="ChEBI" id="CHEBI:17839"/>
        <dbReference type="ChEBI" id="CHEBI:33019"/>
        <dbReference type="ChEBI" id="CHEBI:72950"/>
        <dbReference type="EC" id="2.5.1.15"/>
    </reaction>
</comment>
<evidence type="ECO:0000313" key="12">
    <source>
        <dbReference type="Proteomes" id="UP000011021"/>
    </source>
</evidence>
<dbReference type="STRING" id="887898.HMPREF0551_1318"/>
<dbReference type="InterPro" id="IPR011005">
    <property type="entry name" value="Dihydropteroate_synth-like_sf"/>
</dbReference>
<dbReference type="eggNOG" id="COG0294">
    <property type="taxonomic scope" value="Bacteria"/>
</dbReference>
<evidence type="ECO:0000256" key="3">
    <source>
        <dbReference type="ARBA" id="ARBA00004763"/>
    </source>
</evidence>
<organism evidence="11 12">
    <name type="scientific">Lautropia mirabilis ATCC 51599</name>
    <dbReference type="NCBI Taxonomy" id="887898"/>
    <lineage>
        <taxon>Bacteria</taxon>
        <taxon>Pseudomonadati</taxon>
        <taxon>Pseudomonadota</taxon>
        <taxon>Betaproteobacteria</taxon>
        <taxon>Burkholderiales</taxon>
        <taxon>Burkholderiaceae</taxon>
        <taxon>Lautropia</taxon>
    </lineage>
</organism>
<dbReference type="Proteomes" id="UP000011021">
    <property type="component" value="Unassembled WGS sequence"/>
</dbReference>
<protein>
    <recommendedName>
        <fullName evidence="4 9">Dihydropteroate synthase</fullName>
        <shortName evidence="9">DHPS</shortName>
        <ecNumber evidence="4 9">2.5.1.15</ecNumber>
    </recommendedName>
    <alternativeName>
        <fullName evidence="9">Dihydropteroate pyrophosphorylase</fullName>
    </alternativeName>
</protein>
<dbReference type="PROSITE" id="PS50972">
    <property type="entry name" value="PTERIN_BINDING"/>
    <property type="match status" value="1"/>
</dbReference>
<dbReference type="GO" id="GO:0046872">
    <property type="term" value="F:metal ion binding"/>
    <property type="evidence" value="ECO:0007669"/>
    <property type="project" value="UniProtKB-KW"/>
</dbReference>
<evidence type="ECO:0000256" key="9">
    <source>
        <dbReference type="RuleBase" id="RU361205"/>
    </source>
</evidence>
<dbReference type="AlphaFoldDB" id="E7RXA5"/>
<dbReference type="Pfam" id="PF00809">
    <property type="entry name" value="Pterin_bind"/>
    <property type="match status" value="1"/>
</dbReference>
<evidence type="ECO:0000256" key="7">
    <source>
        <dbReference type="ARBA" id="ARBA00022842"/>
    </source>
</evidence>
<keyword evidence="6 9" id="KW-0479">Metal-binding</keyword>
<reference evidence="11 12" key="1">
    <citation type="submission" date="2010-12" db="EMBL/GenBank/DDBJ databases">
        <authorList>
            <person name="Muzny D."/>
            <person name="Qin X."/>
            <person name="Deng J."/>
            <person name="Jiang H."/>
            <person name="Liu Y."/>
            <person name="Qu J."/>
            <person name="Song X.-Z."/>
            <person name="Zhang L."/>
            <person name="Thornton R."/>
            <person name="Coyle M."/>
            <person name="Francisco L."/>
            <person name="Jackson L."/>
            <person name="Javaid M."/>
            <person name="Korchina V."/>
            <person name="Kovar C."/>
            <person name="Mata R."/>
            <person name="Mathew T."/>
            <person name="Ngo R."/>
            <person name="Nguyen L."/>
            <person name="Nguyen N."/>
            <person name="Okwuonu G."/>
            <person name="Ongeri F."/>
            <person name="Pham C."/>
            <person name="Simmons D."/>
            <person name="Wilczek-Boney K."/>
            <person name="Hale W."/>
            <person name="Jakkamsetti A."/>
            <person name="Pham P."/>
            <person name="Ruth R."/>
            <person name="San Lucas F."/>
            <person name="Warren J."/>
            <person name="Zhang J."/>
            <person name="Zhao Z."/>
            <person name="Zhou C."/>
            <person name="Zhu D."/>
            <person name="Lee S."/>
            <person name="Bess C."/>
            <person name="Blankenburg K."/>
            <person name="Forbes L."/>
            <person name="Fu Q."/>
            <person name="Gubbala S."/>
            <person name="Hirani K."/>
            <person name="Jayaseelan J.C."/>
            <person name="Lara F."/>
            <person name="Munidasa M."/>
            <person name="Palculict T."/>
            <person name="Patil S."/>
            <person name="Pu L.-L."/>
            <person name="Saada N."/>
            <person name="Tang L."/>
            <person name="Weissenberger G."/>
            <person name="Zhu Y."/>
            <person name="Hemphill L."/>
            <person name="Shang Y."/>
            <person name="Youmans B."/>
            <person name="Ayvaz T."/>
            <person name="Ross M."/>
            <person name="Santibanez J."/>
            <person name="Aqrawi P."/>
            <person name="Gross S."/>
            <person name="Joshi V."/>
            <person name="Fowler G."/>
            <person name="Nazareth L."/>
            <person name="Reid J."/>
            <person name="Worley K."/>
            <person name="Petrosino J."/>
            <person name="Highlander S."/>
            <person name="Gibbs R."/>
        </authorList>
    </citation>
    <scope>NUCLEOTIDE SEQUENCE [LARGE SCALE GENOMIC DNA]</scope>
    <source>
        <strain evidence="11 12">ATCC 51599</strain>
    </source>
</reference>
<dbReference type="SUPFAM" id="SSF51717">
    <property type="entry name" value="Dihydropteroate synthetase-like"/>
    <property type="match status" value="1"/>
</dbReference>
<dbReference type="Gene3D" id="3.20.20.20">
    <property type="entry name" value="Dihydropteroate synthase-like"/>
    <property type="match status" value="1"/>
</dbReference>
<evidence type="ECO:0000313" key="11">
    <source>
        <dbReference type="EMBL" id="EFV94901.1"/>
    </source>
</evidence>
<dbReference type="UniPathway" id="UPA00077">
    <property type="reaction ID" value="UER00156"/>
</dbReference>
<comment type="cofactor">
    <cofactor evidence="2 9">
        <name>Mg(2+)</name>
        <dbReference type="ChEBI" id="CHEBI:18420"/>
    </cofactor>
</comment>
<keyword evidence="7 9" id="KW-0460">Magnesium</keyword>
<comment type="function">
    <text evidence="9">Catalyzes the condensation of para-aminobenzoate (pABA) with 6-hydroxymethyl-7,8-dihydropterin diphosphate (DHPt-PP) to form 7,8-dihydropteroate (H2Pte), the immediate precursor of folate derivatives.</text>
</comment>
<feature type="domain" description="Pterin-binding" evidence="10">
    <location>
        <begin position="37"/>
        <end position="288"/>
    </location>
</feature>
<dbReference type="EMBL" id="AEQP01000008">
    <property type="protein sequence ID" value="EFV94901.1"/>
    <property type="molecule type" value="Genomic_DNA"/>
</dbReference>
<dbReference type="InterPro" id="IPR045031">
    <property type="entry name" value="DHP_synth-like"/>
</dbReference>
<evidence type="ECO:0000256" key="5">
    <source>
        <dbReference type="ARBA" id="ARBA00022679"/>
    </source>
</evidence>
<dbReference type="GO" id="GO:0004156">
    <property type="term" value="F:dihydropteroate synthase activity"/>
    <property type="evidence" value="ECO:0007669"/>
    <property type="project" value="UniProtKB-EC"/>
</dbReference>
<keyword evidence="8 9" id="KW-0289">Folate biosynthesis</keyword>
<dbReference type="InterPro" id="IPR000489">
    <property type="entry name" value="Pterin-binding_dom"/>
</dbReference>
<dbReference type="PANTHER" id="PTHR20941">
    <property type="entry name" value="FOLATE SYNTHESIS PROTEINS"/>
    <property type="match status" value="1"/>
</dbReference>
<comment type="similarity">
    <text evidence="9">Belongs to the DHPS family.</text>
</comment>
<dbReference type="GO" id="GO:0005829">
    <property type="term" value="C:cytosol"/>
    <property type="evidence" value="ECO:0007669"/>
    <property type="project" value="TreeGrafter"/>
</dbReference>
<keyword evidence="5 9" id="KW-0808">Transferase</keyword>
<evidence type="ECO:0000256" key="1">
    <source>
        <dbReference type="ARBA" id="ARBA00000012"/>
    </source>
</evidence>
<gene>
    <name evidence="11" type="primary">folP</name>
    <name evidence="11" type="ORF">HMPREF0551_1318</name>
</gene>
<dbReference type="EC" id="2.5.1.15" evidence="4 9"/>
<comment type="caution">
    <text evidence="11">The sequence shown here is derived from an EMBL/GenBank/DDBJ whole genome shotgun (WGS) entry which is preliminary data.</text>
</comment>
<dbReference type="PROSITE" id="PS00792">
    <property type="entry name" value="DHPS_1"/>
    <property type="match status" value="1"/>
</dbReference>
<dbReference type="GO" id="GO:0046656">
    <property type="term" value="P:folic acid biosynthetic process"/>
    <property type="evidence" value="ECO:0007669"/>
    <property type="project" value="UniProtKB-KW"/>
</dbReference>
<evidence type="ECO:0000259" key="10">
    <source>
        <dbReference type="PROSITE" id="PS50972"/>
    </source>
</evidence>
<sequence>MSILRLMSSPTPSDSVANTARPALWQCGRFRLSLERPLVMGILNVTDDSFSDGGRHRDPTVAVAAARRMIDEGADIIDIGAESTRPGAQAVPPDEEWARLAPVVEALAGLDVPLSIDTRHPGTMARVIAAGASIINDISGFRTLEARAAVAGCDVGLVTMHMLGDSPATMQANPVYADVVAEVGRFLMDSRQALLDAGVAPERICLDPGFGFGKTLAHNLALYRGIPAWASVAPVLVGVSRKSMLGTITGQPVERRLAASLAGALAGVQMGATIVRVHDVPETVQALAVWTAIGLPAAAGSVHIGDGHSGRPAKE</sequence>
<proteinExistence type="inferred from homology"/>